<dbReference type="CDD" id="cd00093">
    <property type="entry name" value="HTH_XRE"/>
    <property type="match status" value="1"/>
</dbReference>
<sequence length="440" mass="51004">MFNIQFIDLEEVISIKCSELYSLRPIAISTSHKESLTSYMSRIAKEHNIATGTLINKILVPNMDKEYLIKSAKRGGNRFYDGAKSINGYCKNALDFSKILEFLTLRNDLINLTLMGWKNTVSLRGLLKKSLSWCPNCISDWRDKGSQIYYPLSWYLSSMQICLIHNTYLSNVCPHCSKNLPILHRNFINGYCPLCKGCLGKYQITSSVPNIKQDIFNSKNIEAFLILDASNLKQVSQSLQKLIEEVTNGNVAEFAHLMSIPKVTMWDWVRGERLPSLEGLLKICFQLNLSIEHLLTNKKGIPNCKEEKTREKILLQASTNITKRRKINIELLNRELEHYICSGEMFSLSEVSKRIGYDRKLLYRHCPEQCKKIVENYKRHCENRTFERKETLISYVQTTVEELKREGIYPSRRNVEKRLGKSAVLRESCIQEVWKESTYN</sequence>
<feature type="domain" description="HTH cro/C1-type" evidence="1">
    <location>
        <begin position="252"/>
        <end position="294"/>
    </location>
</feature>
<dbReference type="Pfam" id="PF06527">
    <property type="entry name" value="TniQ"/>
    <property type="match status" value="1"/>
</dbReference>
<organism evidence="2 3">
    <name type="scientific">Bacillus wiedmannii</name>
    <dbReference type="NCBI Taxonomy" id="1890302"/>
    <lineage>
        <taxon>Bacteria</taxon>
        <taxon>Bacillati</taxon>
        <taxon>Bacillota</taxon>
        <taxon>Bacilli</taxon>
        <taxon>Bacillales</taxon>
        <taxon>Bacillaceae</taxon>
        <taxon>Bacillus</taxon>
        <taxon>Bacillus cereus group</taxon>
    </lineage>
</organism>
<gene>
    <name evidence="2" type="ORF">COI65_08895</name>
</gene>
<dbReference type="SUPFAM" id="SSF47413">
    <property type="entry name" value="lambda repressor-like DNA-binding domains"/>
    <property type="match status" value="1"/>
</dbReference>
<dbReference type="Proteomes" id="UP000222503">
    <property type="component" value="Unassembled WGS sequence"/>
</dbReference>
<name>A0A2C5PW40_9BACI</name>
<dbReference type="InterPro" id="IPR010982">
    <property type="entry name" value="Lambda_DNA-bd_dom_sf"/>
</dbReference>
<accession>A0A2C5PW40</accession>
<dbReference type="InterPro" id="IPR009492">
    <property type="entry name" value="TniQ"/>
</dbReference>
<dbReference type="Gene3D" id="1.10.260.40">
    <property type="entry name" value="lambda repressor-like DNA-binding domains"/>
    <property type="match status" value="1"/>
</dbReference>
<dbReference type="PROSITE" id="PS50943">
    <property type="entry name" value="HTH_CROC1"/>
    <property type="match status" value="1"/>
</dbReference>
<dbReference type="EMBL" id="NUUQ01000011">
    <property type="protein sequence ID" value="PHG63525.1"/>
    <property type="molecule type" value="Genomic_DNA"/>
</dbReference>
<dbReference type="AlphaFoldDB" id="A0A2C5PW40"/>
<evidence type="ECO:0000313" key="2">
    <source>
        <dbReference type="EMBL" id="PHG63525.1"/>
    </source>
</evidence>
<proteinExistence type="predicted"/>
<evidence type="ECO:0000259" key="1">
    <source>
        <dbReference type="PROSITE" id="PS50943"/>
    </source>
</evidence>
<dbReference type="InterPro" id="IPR001387">
    <property type="entry name" value="Cro/C1-type_HTH"/>
</dbReference>
<reference evidence="2 3" key="1">
    <citation type="submission" date="2017-09" db="EMBL/GenBank/DDBJ databases">
        <title>Large-scale bioinformatics analysis of Bacillus genomes uncovers conserved roles of natural products in bacterial physiology.</title>
        <authorList>
            <consortium name="Agbiome Team Llc"/>
            <person name="Bleich R.M."/>
            <person name="Grubbs K.J."/>
            <person name="Santa Maria K.C."/>
            <person name="Allen S.E."/>
            <person name="Farag S."/>
            <person name="Shank E.A."/>
            <person name="Bowers A."/>
        </authorList>
    </citation>
    <scope>NUCLEOTIDE SEQUENCE [LARGE SCALE GENOMIC DNA]</scope>
    <source>
        <strain evidence="2 3">AFS029838</strain>
    </source>
</reference>
<dbReference type="GO" id="GO:0003677">
    <property type="term" value="F:DNA binding"/>
    <property type="evidence" value="ECO:0007669"/>
    <property type="project" value="InterPro"/>
</dbReference>
<comment type="caution">
    <text evidence="2">The sequence shown here is derived from an EMBL/GenBank/DDBJ whole genome shotgun (WGS) entry which is preliminary data.</text>
</comment>
<dbReference type="RefSeq" id="WP_098721973.1">
    <property type="nucleotide sequence ID" value="NZ_NUUQ01000011.1"/>
</dbReference>
<protein>
    <recommendedName>
        <fullName evidence="1">HTH cro/C1-type domain-containing protein</fullName>
    </recommendedName>
</protein>
<evidence type="ECO:0000313" key="3">
    <source>
        <dbReference type="Proteomes" id="UP000222503"/>
    </source>
</evidence>